<reference evidence="2" key="1">
    <citation type="submission" date="2017-01" db="EMBL/GenBank/DDBJ databases">
        <title>Comparative genomics of anhydrobiosis in the tardigrade Hypsibius dujardini.</title>
        <authorList>
            <person name="Yoshida Y."/>
            <person name="Koutsovoulos G."/>
            <person name="Laetsch D."/>
            <person name="Stevens L."/>
            <person name="Kumar S."/>
            <person name="Horikawa D."/>
            <person name="Ishino K."/>
            <person name="Komine S."/>
            <person name="Tomita M."/>
            <person name="Blaxter M."/>
            <person name="Arakawa K."/>
        </authorList>
    </citation>
    <scope>NUCLEOTIDE SEQUENCE [LARGE SCALE GENOMIC DNA]</scope>
    <source>
        <strain evidence="2">Z151</strain>
    </source>
</reference>
<accession>A0A1W0WG83</accession>
<dbReference type="AlphaFoldDB" id="A0A1W0WG83"/>
<name>A0A1W0WG83_HYPEX</name>
<protein>
    <submittedName>
        <fullName evidence="1">Uncharacterized protein</fullName>
    </submittedName>
</protein>
<organism evidence="1 2">
    <name type="scientific">Hypsibius exemplaris</name>
    <name type="common">Freshwater tardigrade</name>
    <dbReference type="NCBI Taxonomy" id="2072580"/>
    <lineage>
        <taxon>Eukaryota</taxon>
        <taxon>Metazoa</taxon>
        <taxon>Ecdysozoa</taxon>
        <taxon>Tardigrada</taxon>
        <taxon>Eutardigrada</taxon>
        <taxon>Parachela</taxon>
        <taxon>Hypsibioidea</taxon>
        <taxon>Hypsibiidae</taxon>
        <taxon>Hypsibius</taxon>
    </lineage>
</organism>
<dbReference type="Proteomes" id="UP000192578">
    <property type="component" value="Unassembled WGS sequence"/>
</dbReference>
<sequence length="355" mass="39483">MLLTYNQIAAAVYYIDDDTVLPRAAKSLRKFRPIAMGETEKTSFKVNNKDQELNGIIVAIKSGMAASARAKALVKAKGNYDILRRRGRIMALKLGFSLMETIDCADYEGKDWKEDEDLLDETVVEDPVPEADELTIDEGTTGVVTLKRFNRYKCKLEEVMEADEALADEVASLQKMKEDVMAAVATMIGTKISEAVPTMINEAFRLDQKPIIDQCKASIDQLLATSNAQPSQIRFTTQGLPEDSIEKLTEKYLAAGISSWRDAAGKYLTDMFSQETLANSCPTEEGAKLSLDKKGNKKPPLDPVRIKILRDFVNYFVSKNTAKKEGIPGKGKVTSRIHCAKKQAREKLELLESQQ</sequence>
<proteinExistence type="predicted"/>
<dbReference type="EMBL" id="MTYJ01000108">
    <property type="protein sequence ID" value="OQV14208.1"/>
    <property type="molecule type" value="Genomic_DNA"/>
</dbReference>
<evidence type="ECO:0000313" key="1">
    <source>
        <dbReference type="EMBL" id="OQV14208.1"/>
    </source>
</evidence>
<keyword evidence="2" id="KW-1185">Reference proteome</keyword>
<comment type="caution">
    <text evidence="1">The sequence shown here is derived from an EMBL/GenBank/DDBJ whole genome shotgun (WGS) entry which is preliminary data.</text>
</comment>
<evidence type="ECO:0000313" key="2">
    <source>
        <dbReference type="Proteomes" id="UP000192578"/>
    </source>
</evidence>
<gene>
    <name evidence="1" type="ORF">BV898_11561</name>
</gene>